<dbReference type="EMBL" id="CM056742">
    <property type="protein sequence ID" value="KAJ8681026.1"/>
    <property type="molecule type" value="Genomic_DNA"/>
</dbReference>
<dbReference type="Proteomes" id="UP001239111">
    <property type="component" value="Chromosome 2"/>
</dbReference>
<evidence type="ECO:0000313" key="1">
    <source>
        <dbReference type="EMBL" id="KAJ8681026.1"/>
    </source>
</evidence>
<evidence type="ECO:0000313" key="2">
    <source>
        <dbReference type="Proteomes" id="UP001239111"/>
    </source>
</evidence>
<keyword evidence="2" id="KW-1185">Reference proteome</keyword>
<comment type="caution">
    <text evidence="1">The sequence shown here is derived from an EMBL/GenBank/DDBJ whole genome shotgun (WGS) entry which is preliminary data.</text>
</comment>
<sequence length="145" mass="16695">MRSKKRRNWPPLHEQTDLHLCHVAMFLFVFVCNSNPNDSPVACFSGVRLAISAVMNTKTQKRTSQESLARELDKLSEIEKSEIKLMETDRKRFRQQHRHLMQDSSPGHPSSSGAHATAVSCSSFLQHYLFIINHVCLYGKWLIRS</sequence>
<gene>
    <name evidence="1" type="ORF">QAD02_016813</name>
</gene>
<name>A0ACC2PDZ8_9HYME</name>
<accession>A0ACC2PDZ8</accession>
<organism evidence="1 2">
    <name type="scientific">Eretmocerus hayati</name>
    <dbReference type="NCBI Taxonomy" id="131215"/>
    <lineage>
        <taxon>Eukaryota</taxon>
        <taxon>Metazoa</taxon>
        <taxon>Ecdysozoa</taxon>
        <taxon>Arthropoda</taxon>
        <taxon>Hexapoda</taxon>
        <taxon>Insecta</taxon>
        <taxon>Pterygota</taxon>
        <taxon>Neoptera</taxon>
        <taxon>Endopterygota</taxon>
        <taxon>Hymenoptera</taxon>
        <taxon>Apocrita</taxon>
        <taxon>Proctotrupomorpha</taxon>
        <taxon>Chalcidoidea</taxon>
        <taxon>Aphelinidae</taxon>
        <taxon>Aphelininae</taxon>
        <taxon>Eretmocerus</taxon>
    </lineage>
</organism>
<reference evidence="1" key="1">
    <citation type="submission" date="2023-04" db="EMBL/GenBank/DDBJ databases">
        <title>A chromosome-level genome assembly of the parasitoid wasp Eretmocerus hayati.</title>
        <authorList>
            <person name="Zhong Y."/>
            <person name="Liu S."/>
            <person name="Liu Y."/>
        </authorList>
    </citation>
    <scope>NUCLEOTIDE SEQUENCE</scope>
    <source>
        <strain evidence="1">ZJU_SS_LIU_2023</strain>
    </source>
</reference>
<protein>
    <submittedName>
        <fullName evidence="1">Uncharacterized protein</fullName>
    </submittedName>
</protein>
<proteinExistence type="predicted"/>